<organism evidence="1 2">
    <name type="scientific">Akkermansia biwaensis</name>
    <dbReference type="NCBI Taxonomy" id="2946555"/>
    <lineage>
        <taxon>Bacteria</taxon>
        <taxon>Pseudomonadati</taxon>
        <taxon>Verrucomicrobiota</taxon>
        <taxon>Verrucomicrobiia</taxon>
        <taxon>Verrucomicrobiales</taxon>
        <taxon>Akkermansiaceae</taxon>
        <taxon>Akkermansia</taxon>
    </lineage>
</organism>
<proteinExistence type="predicted"/>
<sequence length="251" mass="27365">MPAEQPGMTFFIPCKANNAPLLVEAVQCIRWSTPEAGIVVLDDERAPCPQTVKEVLRPLSVGWKLLKETHTSSDHAVSILSLMAQSIRHPEDVLVRTKPDNLVLCADFLRNFGRSGSGLCGTCLRSGLLSNELYALKPTVLQAILQHLEQSSSTMKCPEGAVVLGAFTALFPDGAPLLAKAWTRGSGGPLWGHYNWMTFPSAESLADMDVVSMSRRYQDKVARSARISVMRCLRRTLGVPRTSDNSEAAAE</sequence>
<gene>
    <name evidence="1" type="ORF">Abiwalacus_03890</name>
</gene>
<accession>A0ABM7ZDT0</accession>
<evidence type="ECO:0008006" key="3">
    <source>
        <dbReference type="Google" id="ProtNLM"/>
    </source>
</evidence>
<evidence type="ECO:0000313" key="1">
    <source>
        <dbReference type="EMBL" id="BDL42815.1"/>
    </source>
</evidence>
<reference evidence="1" key="1">
    <citation type="submission" date="2022-06" db="EMBL/GenBank/DDBJ databases">
        <title>Akkermansia biwalacus sp. nov., an anaerobic mucin-degrading bacterium isolated from human intestine.</title>
        <authorList>
            <person name="Kobayashi Y."/>
            <person name="Inoue S."/>
            <person name="Kawahara T."/>
            <person name="Kohda N."/>
        </authorList>
    </citation>
    <scope>NUCLEOTIDE SEQUENCE</scope>
    <source>
        <strain evidence="1">WON2089</strain>
    </source>
</reference>
<evidence type="ECO:0000313" key="2">
    <source>
        <dbReference type="Proteomes" id="UP001062263"/>
    </source>
</evidence>
<protein>
    <recommendedName>
        <fullName evidence="3">Glycosyltransferase 2-like domain-containing protein</fullName>
    </recommendedName>
</protein>
<dbReference type="Proteomes" id="UP001062263">
    <property type="component" value="Chromosome"/>
</dbReference>
<name>A0ABM7ZDT0_9BACT</name>
<dbReference type="EMBL" id="AP025943">
    <property type="protein sequence ID" value="BDL42815.1"/>
    <property type="molecule type" value="Genomic_DNA"/>
</dbReference>
<keyword evidence="2" id="KW-1185">Reference proteome</keyword>